<keyword evidence="5" id="KW-0805">Transcription regulation</keyword>
<evidence type="ECO:0000256" key="1">
    <source>
        <dbReference type="ARBA" id="ARBA00004123"/>
    </source>
</evidence>
<reference evidence="11" key="1">
    <citation type="submission" date="2014-12" db="EMBL/GenBank/DDBJ databases">
        <authorList>
            <person name="Jaenicke S."/>
        </authorList>
    </citation>
    <scope>NUCLEOTIDE SEQUENCE [LARGE SCALE GENOMIC DNA]</scope>
    <source>
        <strain evidence="11">CBS1600</strain>
    </source>
</reference>
<feature type="coiled-coil region" evidence="9">
    <location>
        <begin position="237"/>
        <end position="264"/>
    </location>
</feature>
<keyword evidence="6" id="KW-0804">Transcription</keyword>
<dbReference type="InterPro" id="IPR051061">
    <property type="entry name" value="Zinc_finger_trans_reg"/>
</dbReference>
<evidence type="ECO:0000313" key="12">
    <source>
        <dbReference type="EMBL" id="ODV75970.1"/>
    </source>
</evidence>
<keyword evidence="2" id="KW-0479">Metal-binding</keyword>
<dbReference type="STRING" id="983966.A0A0H5BZ53"/>
<dbReference type="GeneID" id="30988397"/>
<keyword evidence="7" id="KW-0539">Nucleus</keyword>
<dbReference type="InterPro" id="IPR036236">
    <property type="entry name" value="Znf_C2H2_sf"/>
</dbReference>
<reference evidence="12 14" key="3">
    <citation type="journal article" date="2016" name="Proc. Natl. Acad. Sci. U.S.A.">
        <title>Comparative genomics of biotechnologically important yeasts.</title>
        <authorList>
            <person name="Riley R."/>
            <person name="Haridas S."/>
            <person name="Wolfe K.H."/>
            <person name="Lopes M.R."/>
            <person name="Hittinger C.T."/>
            <person name="Goeker M."/>
            <person name="Salamov A.A."/>
            <person name="Wisecaver J.H."/>
            <person name="Long T.M."/>
            <person name="Calvey C.H."/>
            <person name="Aerts A.L."/>
            <person name="Barry K.W."/>
            <person name="Choi C."/>
            <person name="Clum A."/>
            <person name="Coughlan A.Y."/>
            <person name="Deshpande S."/>
            <person name="Douglass A.P."/>
            <person name="Hanson S.J."/>
            <person name="Klenk H.-P."/>
            <person name="LaButti K.M."/>
            <person name="Lapidus A."/>
            <person name="Lindquist E.A."/>
            <person name="Lipzen A.M."/>
            <person name="Meier-Kolthoff J.P."/>
            <person name="Ohm R.A."/>
            <person name="Otillar R.P."/>
            <person name="Pangilinan J.L."/>
            <person name="Peng Y."/>
            <person name="Rokas A."/>
            <person name="Rosa C.A."/>
            <person name="Scheuner C."/>
            <person name="Sibirny A.A."/>
            <person name="Slot J.C."/>
            <person name="Stielow J.B."/>
            <person name="Sun H."/>
            <person name="Kurtzman C.P."/>
            <person name="Blackwell M."/>
            <person name="Grigoriev I.V."/>
            <person name="Jeffries T.W."/>
        </authorList>
    </citation>
    <scope>NUCLEOTIDE SEQUENCE [LARGE SCALE GENOMIC DNA]</scope>
    <source>
        <strain evidence="14">ATCC 18201 / CBS 1600 / BCRC 20928 / JCM 3617 / NBRC 0987 / NRRL Y-1542</strain>
        <strain evidence="12">NRRL Y-1542</strain>
    </source>
</reference>
<evidence type="ECO:0000313" key="13">
    <source>
        <dbReference type="Proteomes" id="UP000038830"/>
    </source>
</evidence>
<dbReference type="EMBL" id="CDQK01000001">
    <property type="protein sequence ID" value="CEP20671.1"/>
    <property type="molecule type" value="Genomic_DNA"/>
</dbReference>
<evidence type="ECO:0000256" key="9">
    <source>
        <dbReference type="SAM" id="Coils"/>
    </source>
</evidence>
<dbReference type="EMBL" id="KV453925">
    <property type="protein sequence ID" value="ODV75970.1"/>
    <property type="molecule type" value="Genomic_DNA"/>
</dbReference>
<dbReference type="InterPro" id="IPR013087">
    <property type="entry name" value="Znf_C2H2_type"/>
</dbReference>
<evidence type="ECO:0000256" key="3">
    <source>
        <dbReference type="ARBA" id="ARBA00022771"/>
    </source>
</evidence>
<evidence type="ECO:0000313" key="11">
    <source>
        <dbReference type="EMBL" id="CEP20671.1"/>
    </source>
</evidence>
<keyword evidence="14" id="KW-1185">Reference proteome</keyword>
<accession>A0A1E4S903</accession>
<sequence length="280" mass="32778">MSGLELACKWEKCGSQHEPRALMRHITEVHSHPGDLQCLWEGCGQMEANHYALINHIRSHVKYCPFTCFVTDCDEEFPNADQLQVHLKARHEEHKDNKLSWFTFLDQFRYSSPLLNAPPPKKFSKISDREFNRMLNSRKIDFLKISNVTADDIVSEPSRKKGRTANAEINAELREQYRVDNSAFKTQIMEQATRTFEDAQTLEPLPRDEEIDKLSREELVNLYADLERKYVWSLEVHELLKEQLEDVERQRDTLINDKELLLDASIALEIKGDESLYKLE</sequence>
<accession>A0A0H5BZ53</accession>
<dbReference type="GO" id="GO:0005634">
    <property type="term" value="C:nucleus"/>
    <property type="evidence" value="ECO:0007669"/>
    <property type="project" value="UniProtKB-SubCell"/>
</dbReference>
<evidence type="ECO:0000256" key="7">
    <source>
        <dbReference type="ARBA" id="ARBA00023242"/>
    </source>
</evidence>
<protein>
    <recommendedName>
        <fullName evidence="10">C2H2-type domain-containing protein</fullName>
    </recommendedName>
</protein>
<dbReference type="Pfam" id="PF00096">
    <property type="entry name" value="zf-C2H2"/>
    <property type="match status" value="1"/>
</dbReference>
<evidence type="ECO:0000256" key="4">
    <source>
        <dbReference type="ARBA" id="ARBA00022833"/>
    </source>
</evidence>
<dbReference type="SMART" id="SM00355">
    <property type="entry name" value="ZnF_C2H2"/>
    <property type="match status" value="3"/>
</dbReference>
<reference evidence="13" key="2">
    <citation type="journal article" date="2015" name="J. Biotechnol.">
        <title>The structure of the Cyberlindnera jadinii genome and its relation to Candida utilis analyzed by the occurrence of single nucleotide polymorphisms.</title>
        <authorList>
            <person name="Rupp O."/>
            <person name="Brinkrolf K."/>
            <person name="Buerth C."/>
            <person name="Kunigo M."/>
            <person name="Schneider J."/>
            <person name="Jaenicke S."/>
            <person name="Goesmann A."/>
            <person name="Puehler A."/>
            <person name="Jaeger K.-E."/>
            <person name="Ernst J.F."/>
        </authorList>
    </citation>
    <scope>NUCLEOTIDE SEQUENCE [LARGE SCALE GENOMIC DNA]</scope>
    <source>
        <strain evidence="13">ATCC 18201 / CBS 1600 / BCRC 20928 / JCM 3617 / NBRC 0987 / NRRL Y-1542</strain>
    </source>
</reference>
<organism evidence="11 13">
    <name type="scientific">Cyberlindnera jadinii (strain ATCC 18201 / CBS 1600 / BCRC 20928 / JCM 3617 / NBRC 0987 / NRRL Y-1542)</name>
    <name type="common">Torula yeast</name>
    <name type="synonym">Candida utilis</name>
    <dbReference type="NCBI Taxonomy" id="983966"/>
    <lineage>
        <taxon>Eukaryota</taxon>
        <taxon>Fungi</taxon>
        <taxon>Dikarya</taxon>
        <taxon>Ascomycota</taxon>
        <taxon>Saccharomycotina</taxon>
        <taxon>Saccharomycetes</taxon>
        <taxon>Phaffomycetales</taxon>
        <taxon>Phaffomycetaceae</taxon>
        <taxon>Cyberlindnera</taxon>
    </lineage>
</organism>
<evidence type="ECO:0000256" key="5">
    <source>
        <dbReference type="ARBA" id="ARBA00023015"/>
    </source>
</evidence>
<dbReference type="PROSITE" id="PS50157">
    <property type="entry name" value="ZINC_FINGER_C2H2_2"/>
    <property type="match status" value="1"/>
</dbReference>
<dbReference type="AlphaFoldDB" id="A0A0H5BZ53"/>
<dbReference type="GO" id="GO:0008270">
    <property type="term" value="F:zinc ion binding"/>
    <property type="evidence" value="ECO:0007669"/>
    <property type="project" value="UniProtKB-KW"/>
</dbReference>
<dbReference type="PROSITE" id="PS00028">
    <property type="entry name" value="ZINC_FINGER_C2H2_1"/>
    <property type="match status" value="1"/>
</dbReference>
<dbReference type="PANTHER" id="PTHR46179:SF13">
    <property type="entry name" value="C2H2-TYPE DOMAIN-CONTAINING PROTEIN"/>
    <property type="match status" value="1"/>
</dbReference>
<evidence type="ECO:0000256" key="2">
    <source>
        <dbReference type="ARBA" id="ARBA00022723"/>
    </source>
</evidence>
<dbReference type="OrthoDB" id="3214149at2759"/>
<dbReference type="Proteomes" id="UP000094389">
    <property type="component" value="Unassembled WGS sequence"/>
</dbReference>
<dbReference type="PANTHER" id="PTHR46179">
    <property type="entry name" value="ZINC FINGER PROTEIN"/>
    <property type="match status" value="1"/>
</dbReference>
<dbReference type="Proteomes" id="UP000038830">
    <property type="component" value="Unassembled WGS sequence"/>
</dbReference>
<evidence type="ECO:0000256" key="6">
    <source>
        <dbReference type="ARBA" id="ARBA00023163"/>
    </source>
</evidence>
<dbReference type="GO" id="GO:0006357">
    <property type="term" value="P:regulation of transcription by RNA polymerase II"/>
    <property type="evidence" value="ECO:0007669"/>
    <property type="project" value="TreeGrafter"/>
</dbReference>
<dbReference type="RefSeq" id="XP_020073009.1">
    <property type="nucleotide sequence ID" value="XM_020214001.1"/>
</dbReference>
<keyword evidence="3 8" id="KW-0863">Zinc-finger</keyword>
<gene>
    <name evidence="11" type="ORF">BN1211_0589</name>
    <name evidence="12" type="ORF">CYBJADRAFT_165348</name>
</gene>
<dbReference type="SUPFAM" id="SSF57667">
    <property type="entry name" value="beta-beta-alpha zinc fingers"/>
    <property type="match status" value="1"/>
</dbReference>
<keyword evidence="9" id="KW-0175">Coiled coil</keyword>
<comment type="subcellular location">
    <subcellularLocation>
        <location evidence="1">Nucleus</location>
    </subcellularLocation>
</comment>
<feature type="domain" description="C2H2-type" evidence="10">
    <location>
        <begin position="66"/>
        <end position="96"/>
    </location>
</feature>
<keyword evidence="4" id="KW-0862">Zinc</keyword>
<evidence type="ECO:0000256" key="8">
    <source>
        <dbReference type="PROSITE-ProRule" id="PRU00042"/>
    </source>
</evidence>
<evidence type="ECO:0000313" key="14">
    <source>
        <dbReference type="Proteomes" id="UP000094389"/>
    </source>
</evidence>
<name>A0A0H5BZ53_CYBJN</name>
<dbReference type="Gene3D" id="3.30.160.60">
    <property type="entry name" value="Classic Zinc Finger"/>
    <property type="match status" value="1"/>
</dbReference>
<dbReference type="OMA" id="HVKGVHD"/>
<proteinExistence type="predicted"/>
<evidence type="ECO:0000259" key="10">
    <source>
        <dbReference type="PROSITE" id="PS50157"/>
    </source>
</evidence>